<dbReference type="OrthoDB" id="10460171at2759"/>
<protein>
    <submittedName>
        <fullName evidence="1">Predicted protein</fullName>
    </submittedName>
</protein>
<keyword evidence="2" id="KW-1185">Reference proteome</keyword>
<evidence type="ECO:0000313" key="2">
    <source>
        <dbReference type="Proteomes" id="UP000001194"/>
    </source>
</evidence>
<dbReference type="AlphaFoldDB" id="B0CNS3"/>
<name>B0CNS3_LACBS</name>
<dbReference type="GeneID" id="6069934"/>
<dbReference type="KEGG" id="lbc:LACBIDRAFT_187163"/>
<reference evidence="1 2" key="1">
    <citation type="journal article" date="2008" name="Nature">
        <title>The genome of Laccaria bicolor provides insights into mycorrhizal symbiosis.</title>
        <authorList>
            <person name="Martin F."/>
            <person name="Aerts A."/>
            <person name="Ahren D."/>
            <person name="Brun A."/>
            <person name="Danchin E.G.J."/>
            <person name="Duchaussoy F."/>
            <person name="Gibon J."/>
            <person name="Kohler A."/>
            <person name="Lindquist E."/>
            <person name="Pereda V."/>
            <person name="Salamov A."/>
            <person name="Shapiro H.J."/>
            <person name="Wuyts J."/>
            <person name="Blaudez D."/>
            <person name="Buee M."/>
            <person name="Brokstein P."/>
            <person name="Canbaeck B."/>
            <person name="Cohen D."/>
            <person name="Courty P.E."/>
            <person name="Coutinho P.M."/>
            <person name="Delaruelle C."/>
            <person name="Detter J.C."/>
            <person name="Deveau A."/>
            <person name="DiFazio S."/>
            <person name="Duplessis S."/>
            <person name="Fraissinet-Tachet L."/>
            <person name="Lucic E."/>
            <person name="Frey-Klett P."/>
            <person name="Fourrey C."/>
            <person name="Feussner I."/>
            <person name="Gay G."/>
            <person name="Grimwood J."/>
            <person name="Hoegger P.J."/>
            <person name="Jain P."/>
            <person name="Kilaru S."/>
            <person name="Labbe J."/>
            <person name="Lin Y.C."/>
            <person name="Legue V."/>
            <person name="Le Tacon F."/>
            <person name="Marmeisse R."/>
            <person name="Melayah D."/>
            <person name="Montanini B."/>
            <person name="Muratet M."/>
            <person name="Nehls U."/>
            <person name="Niculita-Hirzel H."/>
            <person name="Oudot-Le Secq M.P."/>
            <person name="Peter M."/>
            <person name="Quesneville H."/>
            <person name="Rajashekar B."/>
            <person name="Reich M."/>
            <person name="Rouhier N."/>
            <person name="Schmutz J."/>
            <person name="Yin T."/>
            <person name="Chalot M."/>
            <person name="Henrissat B."/>
            <person name="Kuees U."/>
            <person name="Lucas S."/>
            <person name="Van de Peer Y."/>
            <person name="Podila G.K."/>
            <person name="Polle A."/>
            <person name="Pukkila P.J."/>
            <person name="Richardson P.M."/>
            <person name="Rouze P."/>
            <person name="Sanders I.R."/>
            <person name="Stajich J.E."/>
            <person name="Tunlid A."/>
            <person name="Tuskan G."/>
            <person name="Grigoriev I.V."/>
        </authorList>
    </citation>
    <scope>NUCLEOTIDE SEQUENCE [LARGE SCALE GENOMIC DNA]</scope>
    <source>
        <strain evidence="2">S238N-H82 / ATCC MYA-4686</strain>
    </source>
</reference>
<dbReference type="HOGENOM" id="CLU_3111991_0_0_1"/>
<evidence type="ECO:0000313" key="1">
    <source>
        <dbReference type="EMBL" id="EDR15986.1"/>
    </source>
</evidence>
<organism evidence="2">
    <name type="scientific">Laccaria bicolor (strain S238N-H82 / ATCC MYA-4686)</name>
    <name type="common">Bicoloured deceiver</name>
    <name type="synonym">Laccaria laccata var. bicolor</name>
    <dbReference type="NCBI Taxonomy" id="486041"/>
    <lineage>
        <taxon>Eukaryota</taxon>
        <taxon>Fungi</taxon>
        <taxon>Dikarya</taxon>
        <taxon>Basidiomycota</taxon>
        <taxon>Agaricomycotina</taxon>
        <taxon>Agaricomycetes</taxon>
        <taxon>Agaricomycetidae</taxon>
        <taxon>Agaricales</taxon>
        <taxon>Agaricineae</taxon>
        <taxon>Hydnangiaceae</taxon>
        <taxon>Laccaria</taxon>
    </lineage>
</organism>
<dbReference type="InParanoid" id="B0CNS3"/>
<dbReference type="EMBL" id="DS547091">
    <property type="protein sequence ID" value="EDR15986.1"/>
    <property type="molecule type" value="Genomic_DNA"/>
</dbReference>
<gene>
    <name evidence="1" type="ORF">LACBIDRAFT_187163</name>
</gene>
<dbReference type="RefSeq" id="XP_001874194.1">
    <property type="nucleotide sequence ID" value="XM_001874159.1"/>
</dbReference>
<accession>B0CNS3</accession>
<feature type="non-terminal residue" evidence="1">
    <location>
        <position position="51"/>
    </location>
</feature>
<sequence>MVLCGSWVAKLVWPDLHVSIRYTFCYLGSHELSAVTLLSRTIYWTIKVLFS</sequence>
<proteinExistence type="predicted"/>
<dbReference type="Proteomes" id="UP000001194">
    <property type="component" value="Unassembled WGS sequence"/>
</dbReference>